<evidence type="ECO:0000313" key="1">
    <source>
        <dbReference type="EMBL" id="JAE09103.1"/>
    </source>
</evidence>
<dbReference type="AlphaFoldDB" id="A0A0A9FLG5"/>
<organism evidence="1">
    <name type="scientific">Arundo donax</name>
    <name type="common">Giant reed</name>
    <name type="synonym">Donax arundinaceus</name>
    <dbReference type="NCBI Taxonomy" id="35708"/>
    <lineage>
        <taxon>Eukaryota</taxon>
        <taxon>Viridiplantae</taxon>
        <taxon>Streptophyta</taxon>
        <taxon>Embryophyta</taxon>
        <taxon>Tracheophyta</taxon>
        <taxon>Spermatophyta</taxon>
        <taxon>Magnoliopsida</taxon>
        <taxon>Liliopsida</taxon>
        <taxon>Poales</taxon>
        <taxon>Poaceae</taxon>
        <taxon>PACMAD clade</taxon>
        <taxon>Arundinoideae</taxon>
        <taxon>Arundineae</taxon>
        <taxon>Arundo</taxon>
    </lineage>
</organism>
<sequence>MNQVNHISWVSCEPDAHYSPAVTT</sequence>
<dbReference type="EMBL" id="GBRH01188793">
    <property type="protein sequence ID" value="JAE09103.1"/>
    <property type="molecule type" value="Transcribed_RNA"/>
</dbReference>
<name>A0A0A9FLG5_ARUDO</name>
<accession>A0A0A9FLG5</accession>
<protein>
    <submittedName>
        <fullName evidence="1">Uncharacterized protein</fullName>
    </submittedName>
</protein>
<reference evidence="1" key="2">
    <citation type="journal article" date="2015" name="Data Brief">
        <title>Shoot transcriptome of the giant reed, Arundo donax.</title>
        <authorList>
            <person name="Barrero R.A."/>
            <person name="Guerrero F.D."/>
            <person name="Moolhuijzen P."/>
            <person name="Goolsby J.A."/>
            <person name="Tidwell J."/>
            <person name="Bellgard S.E."/>
            <person name="Bellgard M.I."/>
        </authorList>
    </citation>
    <scope>NUCLEOTIDE SEQUENCE</scope>
    <source>
        <tissue evidence="1">Shoot tissue taken approximately 20 cm above the soil surface</tissue>
    </source>
</reference>
<reference evidence="1" key="1">
    <citation type="submission" date="2014-09" db="EMBL/GenBank/DDBJ databases">
        <authorList>
            <person name="Magalhaes I.L.F."/>
            <person name="Oliveira U."/>
            <person name="Santos F.R."/>
            <person name="Vidigal T.H.D.A."/>
            <person name="Brescovit A.D."/>
            <person name="Santos A.J."/>
        </authorList>
    </citation>
    <scope>NUCLEOTIDE SEQUENCE</scope>
    <source>
        <tissue evidence="1">Shoot tissue taken approximately 20 cm above the soil surface</tissue>
    </source>
</reference>
<proteinExistence type="predicted"/>